<proteinExistence type="inferred from homology"/>
<dbReference type="NCBIfam" id="NF004283">
    <property type="entry name" value="PRK05692.1"/>
    <property type="match status" value="1"/>
</dbReference>
<dbReference type="GO" id="GO:0016829">
    <property type="term" value="F:lyase activity"/>
    <property type="evidence" value="ECO:0007669"/>
    <property type="project" value="UniProtKB-KW"/>
</dbReference>
<dbReference type="InterPro" id="IPR043594">
    <property type="entry name" value="HMGL"/>
</dbReference>
<evidence type="ECO:0000256" key="4">
    <source>
        <dbReference type="ARBA" id="ARBA00023239"/>
    </source>
</evidence>
<evidence type="ECO:0000259" key="6">
    <source>
        <dbReference type="PROSITE" id="PS50991"/>
    </source>
</evidence>
<sequence>MDRNRDIIICEVGLRDGLQNEKSFLTTDEKISILNKLTKAGFKIIEVGSFMSPKAVPQMADTDEIYKEANLSDDVEYRALIANLKGVERAIDCGCKKVKLNVSASYAHNIANLNMTPEESVNGFKDCVKLARENKIEVSGSISMPFGSPWEDEIPIEDIEKIIEAYLENGVNELSLSDASGLAYPSQVKSIVRHVKNKYKEVDWILHFHNTRGLGIANILAGYEEGVKKFDTSFAGLGGCPFVPGAAGNVSTEDVLNMFNQMKVETGIDIDSVIEIGQMIREKLNREVGSYVLKAGKSNDLKLELPKKRK</sequence>
<dbReference type="RefSeq" id="WP_332087162.1">
    <property type="nucleotide sequence ID" value="NZ_JARBCY010000031.1"/>
</dbReference>
<dbReference type="Gene3D" id="3.20.20.70">
    <property type="entry name" value="Aldolase class I"/>
    <property type="match status" value="1"/>
</dbReference>
<keyword evidence="2 5" id="KW-0808">Transferase</keyword>
<dbReference type="PANTHER" id="PTHR42738:SF7">
    <property type="entry name" value="HYDROXYMETHYLGLUTARYL-COA LYASE"/>
    <property type="match status" value="1"/>
</dbReference>
<accession>A0ABU7XA54</accession>
<dbReference type="Pfam" id="PF00682">
    <property type="entry name" value="HMGL-like"/>
    <property type="match status" value="1"/>
</dbReference>
<dbReference type="EMBL" id="JARBCY010000031">
    <property type="protein sequence ID" value="MEF3318000.1"/>
    <property type="molecule type" value="Genomic_DNA"/>
</dbReference>
<evidence type="ECO:0000256" key="3">
    <source>
        <dbReference type="ARBA" id="ARBA00022723"/>
    </source>
</evidence>
<name>A0ABU7XA54_9FIRM</name>
<dbReference type="PANTHER" id="PTHR42738">
    <property type="entry name" value="HYDROXYMETHYLGLUTARYL-COA LYASE"/>
    <property type="match status" value="1"/>
</dbReference>
<dbReference type="InterPro" id="IPR000891">
    <property type="entry name" value="PYR_CT"/>
</dbReference>
<keyword evidence="4 7" id="KW-0456">Lyase</keyword>
<evidence type="ECO:0000313" key="8">
    <source>
        <dbReference type="Proteomes" id="UP001328425"/>
    </source>
</evidence>
<keyword evidence="8" id="KW-1185">Reference proteome</keyword>
<dbReference type="SUPFAM" id="SSF51569">
    <property type="entry name" value="Aldolase"/>
    <property type="match status" value="1"/>
</dbReference>
<evidence type="ECO:0000256" key="1">
    <source>
        <dbReference type="ARBA" id="ARBA00009405"/>
    </source>
</evidence>
<evidence type="ECO:0000256" key="5">
    <source>
        <dbReference type="RuleBase" id="RU003523"/>
    </source>
</evidence>
<dbReference type="InterPro" id="IPR013785">
    <property type="entry name" value="Aldolase_TIM"/>
</dbReference>
<dbReference type="Proteomes" id="UP001328425">
    <property type="component" value="Unassembled WGS sequence"/>
</dbReference>
<comment type="similarity">
    <text evidence="1">Belongs to the HMG-CoA lyase family.</text>
</comment>
<reference evidence="7 8" key="1">
    <citation type="submission" date="2022-11" db="EMBL/GenBank/DDBJ databases">
        <title>The First Case of Preauricular Fistular Abscess Caused by Peptoniphilus grossensis.</title>
        <authorList>
            <person name="Byun J.-H."/>
        </authorList>
    </citation>
    <scope>NUCLEOTIDE SEQUENCE [LARGE SCALE GENOMIC DNA]</scope>
    <source>
        <strain evidence="7 8">GYB008</strain>
    </source>
</reference>
<evidence type="ECO:0000256" key="2">
    <source>
        <dbReference type="ARBA" id="ARBA00022679"/>
    </source>
</evidence>
<keyword evidence="3" id="KW-0479">Metal-binding</keyword>
<gene>
    <name evidence="7" type="ORF">PV361_04710</name>
</gene>
<dbReference type="CDD" id="cd07938">
    <property type="entry name" value="DRE_TIM_HMGL"/>
    <property type="match status" value="1"/>
</dbReference>
<dbReference type="PROSITE" id="PS00815">
    <property type="entry name" value="AIPM_HOMOCIT_SYNTH_1"/>
    <property type="match status" value="1"/>
</dbReference>
<organism evidence="7 8">
    <name type="scientific">Peptoniphilus grossensis</name>
    <dbReference type="NCBI Taxonomy" id="1465756"/>
    <lineage>
        <taxon>Bacteria</taxon>
        <taxon>Bacillati</taxon>
        <taxon>Bacillota</taxon>
        <taxon>Tissierellia</taxon>
        <taxon>Tissierellales</taxon>
        <taxon>Peptoniphilaceae</taxon>
        <taxon>Peptoniphilus</taxon>
    </lineage>
</organism>
<evidence type="ECO:0000313" key="7">
    <source>
        <dbReference type="EMBL" id="MEF3318000.1"/>
    </source>
</evidence>
<dbReference type="PROSITE" id="PS50991">
    <property type="entry name" value="PYR_CT"/>
    <property type="match status" value="1"/>
</dbReference>
<dbReference type="InterPro" id="IPR002034">
    <property type="entry name" value="AIPM/Hcit_synth_CS"/>
</dbReference>
<comment type="caution">
    <text evidence="7">The sequence shown here is derived from an EMBL/GenBank/DDBJ whole genome shotgun (WGS) entry which is preliminary data.</text>
</comment>
<comment type="similarity">
    <text evidence="5">Belongs to the alpha-IPM synthase/homocitrate synthase family.</text>
</comment>
<feature type="domain" description="Pyruvate carboxyltransferase" evidence="6">
    <location>
        <begin position="7"/>
        <end position="274"/>
    </location>
</feature>
<protein>
    <submittedName>
        <fullName evidence="7">Hydroxymethylglutaryl-CoA lyase</fullName>
    </submittedName>
</protein>